<dbReference type="OrthoDB" id="10023911at2759"/>
<dbReference type="RefSeq" id="XP_022326140.1">
    <property type="nucleotide sequence ID" value="XM_022470432.1"/>
</dbReference>
<dbReference type="GeneID" id="111126047"/>
<organism evidence="1 3">
    <name type="scientific">Crassostrea virginica</name>
    <name type="common">Eastern oyster</name>
    <dbReference type="NCBI Taxonomy" id="6565"/>
    <lineage>
        <taxon>Eukaryota</taxon>
        <taxon>Metazoa</taxon>
        <taxon>Spiralia</taxon>
        <taxon>Lophotrochozoa</taxon>
        <taxon>Mollusca</taxon>
        <taxon>Bivalvia</taxon>
        <taxon>Autobranchia</taxon>
        <taxon>Pteriomorphia</taxon>
        <taxon>Ostreida</taxon>
        <taxon>Ostreoidea</taxon>
        <taxon>Ostreidae</taxon>
        <taxon>Crassostrea</taxon>
    </lineage>
</organism>
<protein>
    <submittedName>
        <fullName evidence="2 3">Uncharacterized protein LOC111126047 isoform X1</fullName>
    </submittedName>
</protein>
<gene>
    <name evidence="2 3" type="primary">LOC111126047</name>
</gene>
<sequence length="206" mass="22290">MASESNVKYPVQQTGILDKVVNKLEKAGDVIQGGLEAAGHFLESEWNKHKFGLILNNFVTGYRIQLISKASSHALRIVEHPNGKLVLDGKGEVGEHALNAIWTVVNNGDNQVHLYNNDNFLGIVNGEAVVLKVDVFQGKPVGAEAKLQLVTNGDYLVALQSTVDENKCIGVNNDGTLKSCSSADPSALFGVILIINTENEQLEEKK</sequence>
<accession>A0A8B8DEL2</accession>
<keyword evidence="1" id="KW-1185">Reference proteome</keyword>
<proteinExistence type="predicted"/>
<evidence type="ECO:0000313" key="3">
    <source>
        <dbReference type="RefSeq" id="XP_022326140.1"/>
    </source>
</evidence>
<dbReference type="KEGG" id="cvn:111126047"/>
<dbReference type="AlphaFoldDB" id="A0A8B8DEL2"/>
<name>A0A8B8DEL2_CRAVI</name>
<evidence type="ECO:0000313" key="1">
    <source>
        <dbReference type="Proteomes" id="UP000694844"/>
    </source>
</evidence>
<reference evidence="2 3" key="1">
    <citation type="submission" date="2025-04" db="UniProtKB">
        <authorList>
            <consortium name="RefSeq"/>
        </authorList>
    </citation>
    <scope>IDENTIFICATION</scope>
    <source>
        <tissue evidence="2 3">Whole sample</tissue>
    </source>
</reference>
<dbReference type="RefSeq" id="XP_022326139.1">
    <property type="nucleotide sequence ID" value="XM_022470431.1"/>
</dbReference>
<dbReference type="Proteomes" id="UP000694844">
    <property type="component" value="Chromosome 3"/>
</dbReference>
<evidence type="ECO:0000313" key="2">
    <source>
        <dbReference type="RefSeq" id="XP_022326139.1"/>
    </source>
</evidence>